<keyword evidence="1" id="KW-1133">Transmembrane helix</keyword>
<name>A0AAV2P9G8_9HYME</name>
<dbReference type="EMBL" id="OZ034832">
    <property type="protein sequence ID" value="CAL1689544.1"/>
    <property type="molecule type" value="Genomic_DNA"/>
</dbReference>
<evidence type="ECO:0000313" key="3">
    <source>
        <dbReference type="Proteomes" id="UP001497644"/>
    </source>
</evidence>
<feature type="transmembrane region" description="Helical" evidence="1">
    <location>
        <begin position="41"/>
        <end position="59"/>
    </location>
</feature>
<sequence>MFAIRNSLTNTSRLSGVIARTYHNTIVSTPPRVKISTAEKLVSLFCIAAAILGTPMYMVPNFKNYAKRKE</sequence>
<dbReference type="Proteomes" id="UP001497644">
    <property type="component" value="Chromosome 9"/>
</dbReference>
<keyword evidence="1" id="KW-0812">Transmembrane</keyword>
<proteinExistence type="predicted"/>
<evidence type="ECO:0000313" key="2">
    <source>
        <dbReference type="EMBL" id="CAL1689544.1"/>
    </source>
</evidence>
<protein>
    <submittedName>
        <fullName evidence="2">Uncharacterized protein</fullName>
    </submittedName>
</protein>
<gene>
    <name evidence="2" type="ORF">LPLAT_LOCUS14450</name>
</gene>
<accession>A0AAV2P9G8</accession>
<evidence type="ECO:0000256" key="1">
    <source>
        <dbReference type="SAM" id="Phobius"/>
    </source>
</evidence>
<organism evidence="2 3">
    <name type="scientific">Lasius platythorax</name>
    <dbReference type="NCBI Taxonomy" id="488582"/>
    <lineage>
        <taxon>Eukaryota</taxon>
        <taxon>Metazoa</taxon>
        <taxon>Ecdysozoa</taxon>
        <taxon>Arthropoda</taxon>
        <taxon>Hexapoda</taxon>
        <taxon>Insecta</taxon>
        <taxon>Pterygota</taxon>
        <taxon>Neoptera</taxon>
        <taxon>Endopterygota</taxon>
        <taxon>Hymenoptera</taxon>
        <taxon>Apocrita</taxon>
        <taxon>Aculeata</taxon>
        <taxon>Formicoidea</taxon>
        <taxon>Formicidae</taxon>
        <taxon>Formicinae</taxon>
        <taxon>Lasius</taxon>
        <taxon>Lasius</taxon>
    </lineage>
</organism>
<reference evidence="2" key="1">
    <citation type="submission" date="2024-04" db="EMBL/GenBank/DDBJ databases">
        <authorList>
            <consortium name="Molecular Ecology Group"/>
        </authorList>
    </citation>
    <scope>NUCLEOTIDE SEQUENCE</scope>
</reference>
<keyword evidence="3" id="KW-1185">Reference proteome</keyword>
<keyword evidence="1" id="KW-0472">Membrane</keyword>
<dbReference type="AlphaFoldDB" id="A0AAV2P9G8"/>